<accession>A0A443SEM9</accession>
<protein>
    <submittedName>
        <fullName evidence="7">Uncharacterized protein</fullName>
    </submittedName>
</protein>
<dbReference type="EMBL" id="NCKV01003177">
    <property type="protein sequence ID" value="RWS25978.1"/>
    <property type="molecule type" value="Genomic_DNA"/>
</dbReference>
<dbReference type="PANTHER" id="PTHR24096">
    <property type="entry name" value="LONG-CHAIN-FATTY-ACID--COA LIGASE"/>
    <property type="match status" value="1"/>
</dbReference>
<organism evidence="7 8">
    <name type="scientific">Leptotrombidium deliense</name>
    <dbReference type="NCBI Taxonomy" id="299467"/>
    <lineage>
        <taxon>Eukaryota</taxon>
        <taxon>Metazoa</taxon>
        <taxon>Ecdysozoa</taxon>
        <taxon>Arthropoda</taxon>
        <taxon>Chelicerata</taxon>
        <taxon>Arachnida</taxon>
        <taxon>Acari</taxon>
        <taxon>Acariformes</taxon>
        <taxon>Trombidiformes</taxon>
        <taxon>Prostigmata</taxon>
        <taxon>Anystina</taxon>
        <taxon>Parasitengona</taxon>
        <taxon>Trombiculoidea</taxon>
        <taxon>Trombiculidae</taxon>
        <taxon>Leptotrombidium</taxon>
    </lineage>
</organism>
<dbReference type="STRING" id="299467.A0A443SEM9"/>
<dbReference type="VEuPathDB" id="VectorBase:LDEU006062"/>
<evidence type="ECO:0000256" key="2">
    <source>
        <dbReference type="ARBA" id="ARBA00006432"/>
    </source>
</evidence>
<dbReference type="GO" id="GO:0016405">
    <property type="term" value="F:CoA-ligase activity"/>
    <property type="evidence" value="ECO:0007669"/>
    <property type="project" value="TreeGrafter"/>
</dbReference>
<dbReference type="Pfam" id="PF00501">
    <property type="entry name" value="AMP-binding"/>
    <property type="match status" value="1"/>
</dbReference>
<dbReference type="Gene3D" id="2.30.38.10">
    <property type="entry name" value="Luciferase, Domain 3"/>
    <property type="match status" value="1"/>
</dbReference>
<proteinExistence type="inferred from homology"/>
<evidence type="ECO:0000259" key="6">
    <source>
        <dbReference type="Pfam" id="PF13193"/>
    </source>
</evidence>
<dbReference type="InterPro" id="IPR045851">
    <property type="entry name" value="AMP-bd_C_sf"/>
</dbReference>
<dbReference type="Proteomes" id="UP000288716">
    <property type="component" value="Unassembled WGS sequence"/>
</dbReference>
<dbReference type="AlphaFoldDB" id="A0A443SEM9"/>
<feature type="domain" description="AMP-dependent synthetase/ligase" evidence="5">
    <location>
        <begin position="12"/>
        <end position="340"/>
    </location>
</feature>
<dbReference type="Gene3D" id="3.30.300.30">
    <property type="match status" value="1"/>
</dbReference>
<evidence type="ECO:0000313" key="7">
    <source>
        <dbReference type="EMBL" id="RWS25978.1"/>
    </source>
</evidence>
<comment type="subcellular location">
    <subcellularLocation>
        <location evidence="1">Peroxisome</location>
    </subcellularLocation>
</comment>
<feature type="domain" description="AMP-binding enzyme C-terminal" evidence="6">
    <location>
        <begin position="392"/>
        <end position="469"/>
    </location>
</feature>
<keyword evidence="4" id="KW-0576">Peroxisome</keyword>
<comment type="similarity">
    <text evidence="2">Belongs to the ATP-dependent AMP-binding enzyme family.</text>
</comment>
<sequence>MFRLNMKLENALLRNFGINPGDVFIVYGANSYEFLVAFLSGLIAGGTAMSIREVDTKYEMKKMILWTEAKFVFVGTSVRETALFLKNEFPTFQNIIVFDTQFDDCFPTVRNFINEYSETIVDEFIYEPKDCDEIAVILESSGISGAMKATKLGHYDLATCYCRENNTFISDTISCDVFSGHSHMSHHTGLSAHLMSIIYGAKIVSFRSTDVNQFLNAVENYKISRATITPSMLNLINKSDRNFDLSSLQHLFIGGSRVSKKLIDIFLKNHEIEELRNVYTMTELTIQVTRSDNKRCYEAIGKVCPGIEIKVINAKNGQLLGENKTGELCVRSPIKFKGYFKDDNASKELLDDDGWIHTGDIGYFDESENFFIVDRSKDIIKQHGFSYSPVDVEDVFLEHNAVKEAALIGIPYSFEEEIAHAFVVLHKKFEDKINEEDLLHFVNNRTSKIREVKGGVHFVNEIPKTNVGKILRRKLRDVFFNNNNKH</sequence>
<evidence type="ECO:0000313" key="8">
    <source>
        <dbReference type="Proteomes" id="UP000288716"/>
    </source>
</evidence>
<dbReference type="InterPro" id="IPR025110">
    <property type="entry name" value="AMP-bd_C"/>
</dbReference>
<dbReference type="GO" id="GO:0005777">
    <property type="term" value="C:peroxisome"/>
    <property type="evidence" value="ECO:0007669"/>
    <property type="project" value="UniProtKB-SubCell"/>
</dbReference>
<name>A0A443SEM9_9ACAR</name>
<evidence type="ECO:0000256" key="3">
    <source>
        <dbReference type="ARBA" id="ARBA00022598"/>
    </source>
</evidence>
<keyword evidence="3" id="KW-0436">Ligase</keyword>
<evidence type="ECO:0000256" key="4">
    <source>
        <dbReference type="ARBA" id="ARBA00023140"/>
    </source>
</evidence>
<evidence type="ECO:0000259" key="5">
    <source>
        <dbReference type="Pfam" id="PF00501"/>
    </source>
</evidence>
<gene>
    <name evidence="7" type="ORF">B4U80_05636</name>
</gene>
<dbReference type="SUPFAM" id="SSF56801">
    <property type="entry name" value="Acetyl-CoA synthetase-like"/>
    <property type="match status" value="1"/>
</dbReference>
<dbReference type="PANTHER" id="PTHR24096:SF149">
    <property type="entry name" value="AMP-BINDING DOMAIN-CONTAINING PROTEIN-RELATED"/>
    <property type="match status" value="1"/>
</dbReference>
<dbReference type="Gene3D" id="3.40.50.980">
    <property type="match status" value="2"/>
</dbReference>
<keyword evidence="8" id="KW-1185">Reference proteome</keyword>
<dbReference type="InterPro" id="IPR000873">
    <property type="entry name" value="AMP-dep_synth/lig_dom"/>
</dbReference>
<evidence type="ECO:0000256" key="1">
    <source>
        <dbReference type="ARBA" id="ARBA00004275"/>
    </source>
</evidence>
<comment type="caution">
    <text evidence="7">The sequence shown here is derived from an EMBL/GenBank/DDBJ whole genome shotgun (WGS) entry which is preliminary data.</text>
</comment>
<dbReference type="OrthoDB" id="6484520at2759"/>
<dbReference type="Pfam" id="PF13193">
    <property type="entry name" value="AMP-binding_C"/>
    <property type="match status" value="1"/>
</dbReference>
<reference evidence="7 8" key="1">
    <citation type="journal article" date="2018" name="Gigascience">
        <title>Genomes of trombidid mites reveal novel predicted allergens and laterally-transferred genes associated with secondary metabolism.</title>
        <authorList>
            <person name="Dong X."/>
            <person name="Chaisiri K."/>
            <person name="Xia D."/>
            <person name="Armstrong S.D."/>
            <person name="Fang Y."/>
            <person name="Donnelly M.J."/>
            <person name="Kadowaki T."/>
            <person name="McGarry J.W."/>
            <person name="Darby A.C."/>
            <person name="Makepeace B.L."/>
        </authorList>
    </citation>
    <scope>NUCLEOTIDE SEQUENCE [LARGE SCALE GENOMIC DNA]</scope>
    <source>
        <strain evidence="7">UoL-UT</strain>
    </source>
</reference>